<dbReference type="EMBL" id="AM920689">
    <property type="protein sequence ID" value="SMH63148.1"/>
    <property type="molecule type" value="Genomic_DNA"/>
</dbReference>
<evidence type="ECO:0000313" key="1">
    <source>
        <dbReference type="EMBL" id="SMH63148.1"/>
    </source>
</evidence>
<sequence length="117" mass="12949">MTSETLYSAGGVVPRNKRELVRRLSHVDWQWHTTGYTTPEQCAFVGQHTIGRFVKGAHRSAMAAVTPPEGQPFTDPDADTGLPYATAEAFYDALMHSFAAALQEHARVHGHQFRGIK</sequence>
<protein>
    <submittedName>
        <fullName evidence="1">Uncharacterized protein</fullName>
    </submittedName>
</protein>
<gene>
    <name evidence="1" type="ORF">XCCB100_4488</name>
</gene>
<name>A0A1X7QF01_XANCB</name>
<evidence type="ECO:0000313" key="2">
    <source>
        <dbReference type="Proteomes" id="UP000001188"/>
    </source>
</evidence>
<reference evidence="1 2" key="1">
    <citation type="journal article" date="2008" name="J. Biotechnol.">
        <title>The genome of Xanthomonas campestris pv. campestris B100 and its use for the reconstruction of metabolic pathways involved in xanthan biosynthesis.</title>
        <authorList>
            <person name="Vorholter F.J."/>
            <person name="Schneiker S."/>
            <person name="Goesmann A."/>
            <person name="Krause L."/>
            <person name="Bekel T."/>
            <person name="Kaiser O."/>
            <person name="Linke B."/>
            <person name="Patschkowski T."/>
            <person name="Ruckert C."/>
            <person name="Schmid J."/>
            <person name="Sidhu V.K."/>
            <person name="Sieber V."/>
            <person name="Tauch A."/>
            <person name="Watt S.A."/>
            <person name="Weisshaar B."/>
            <person name="Becker A."/>
            <person name="Niehaus K."/>
            <person name="Puhler A."/>
        </authorList>
    </citation>
    <scope>NUCLEOTIDE SEQUENCE [LARGE SCALE GENOMIC DNA]</scope>
    <source>
        <strain evidence="1 2">B100</strain>
    </source>
</reference>
<proteinExistence type="predicted"/>
<dbReference type="Proteomes" id="UP000001188">
    <property type="component" value="Chromosome"/>
</dbReference>
<accession>A0A1X7QF01</accession>
<dbReference type="AlphaFoldDB" id="A0A1X7QF01"/>
<organism evidence="1 2">
    <name type="scientific">Xanthomonas campestris pv. campestris (strain B100)</name>
    <dbReference type="NCBI Taxonomy" id="509169"/>
    <lineage>
        <taxon>Bacteria</taxon>
        <taxon>Pseudomonadati</taxon>
        <taxon>Pseudomonadota</taxon>
        <taxon>Gammaproteobacteria</taxon>
        <taxon>Lysobacterales</taxon>
        <taxon>Lysobacteraceae</taxon>
        <taxon>Xanthomonas</taxon>
    </lineage>
</organism>